<dbReference type="EMBL" id="MU251262">
    <property type="protein sequence ID" value="KAG9252563.1"/>
    <property type="molecule type" value="Genomic_DNA"/>
</dbReference>
<evidence type="ECO:0000256" key="1">
    <source>
        <dbReference type="SAM" id="MobiDB-lite"/>
    </source>
</evidence>
<keyword evidence="3" id="KW-0378">Hydrolase</keyword>
<proteinExistence type="predicted"/>
<dbReference type="GeneID" id="70296109"/>
<name>A0A9P7ZI46_9HYPO</name>
<dbReference type="SUPFAM" id="SSF53474">
    <property type="entry name" value="alpha/beta-Hydrolases"/>
    <property type="match status" value="1"/>
</dbReference>
<protein>
    <submittedName>
        <fullName evidence="3">Alpha/Beta hydrolase protein</fullName>
    </submittedName>
</protein>
<feature type="region of interest" description="Disordered" evidence="1">
    <location>
        <begin position="1"/>
        <end position="23"/>
    </location>
</feature>
<comment type="caution">
    <text evidence="3">The sequence shown here is derived from an EMBL/GenBank/DDBJ whole genome shotgun (WGS) entry which is preliminary data.</text>
</comment>
<feature type="domain" description="Dienelactone hydrolase" evidence="2">
    <location>
        <begin position="27"/>
        <end position="285"/>
    </location>
</feature>
<reference evidence="3" key="1">
    <citation type="journal article" date="2021" name="IMA Fungus">
        <title>Genomic characterization of three marine fungi, including Emericellopsis atlantica sp. nov. with signatures of a generalist lifestyle and marine biomass degradation.</title>
        <authorList>
            <person name="Hagestad O.C."/>
            <person name="Hou L."/>
            <person name="Andersen J.H."/>
            <person name="Hansen E.H."/>
            <person name="Altermark B."/>
            <person name="Li C."/>
            <person name="Kuhnert E."/>
            <person name="Cox R.J."/>
            <person name="Crous P.W."/>
            <person name="Spatafora J.W."/>
            <person name="Lail K."/>
            <person name="Amirebrahimi M."/>
            <person name="Lipzen A."/>
            <person name="Pangilinan J."/>
            <person name="Andreopoulos W."/>
            <person name="Hayes R.D."/>
            <person name="Ng V."/>
            <person name="Grigoriev I.V."/>
            <person name="Jackson S.A."/>
            <person name="Sutton T.D.S."/>
            <person name="Dobson A.D.W."/>
            <person name="Rama T."/>
        </authorList>
    </citation>
    <scope>NUCLEOTIDE SEQUENCE</scope>
    <source>
        <strain evidence="3">TS7</strain>
    </source>
</reference>
<dbReference type="Gene3D" id="3.40.50.1820">
    <property type="entry name" value="alpha/beta hydrolase"/>
    <property type="match status" value="1"/>
</dbReference>
<dbReference type="InterPro" id="IPR002925">
    <property type="entry name" value="Dienelactn_hydro"/>
</dbReference>
<evidence type="ECO:0000313" key="4">
    <source>
        <dbReference type="Proteomes" id="UP000887229"/>
    </source>
</evidence>
<evidence type="ECO:0000313" key="3">
    <source>
        <dbReference type="EMBL" id="KAG9252563.1"/>
    </source>
</evidence>
<accession>A0A9P7ZI46</accession>
<gene>
    <name evidence="3" type="ORF">F5Z01DRAFT_676038</name>
</gene>
<dbReference type="PANTHER" id="PTHR17630:SF105">
    <property type="entry name" value="DIENELACTONE HYDROLASE FAMILY PROTEIN (AFU_ORTHOLOGUE AFUA_4G08790)"/>
    <property type="match status" value="1"/>
</dbReference>
<dbReference type="Pfam" id="PF01738">
    <property type="entry name" value="DLH"/>
    <property type="match status" value="1"/>
</dbReference>
<dbReference type="OrthoDB" id="17560at2759"/>
<dbReference type="PANTHER" id="PTHR17630">
    <property type="entry name" value="DIENELACTONE HYDROLASE"/>
    <property type="match status" value="1"/>
</dbReference>
<organism evidence="3 4">
    <name type="scientific">Emericellopsis atlantica</name>
    <dbReference type="NCBI Taxonomy" id="2614577"/>
    <lineage>
        <taxon>Eukaryota</taxon>
        <taxon>Fungi</taxon>
        <taxon>Dikarya</taxon>
        <taxon>Ascomycota</taxon>
        <taxon>Pezizomycotina</taxon>
        <taxon>Sordariomycetes</taxon>
        <taxon>Hypocreomycetidae</taxon>
        <taxon>Hypocreales</taxon>
        <taxon>Bionectriaceae</taxon>
        <taxon>Emericellopsis</taxon>
    </lineage>
</organism>
<dbReference type="GO" id="GO:0016787">
    <property type="term" value="F:hydrolase activity"/>
    <property type="evidence" value="ECO:0007669"/>
    <property type="project" value="UniProtKB-KW"/>
</dbReference>
<dbReference type="AlphaFoldDB" id="A0A9P7ZI46"/>
<keyword evidence="4" id="KW-1185">Reference proteome</keyword>
<dbReference type="Proteomes" id="UP000887229">
    <property type="component" value="Unassembled WGS sequence"/>
</dbReference>
<evidence type="ECO:0000259" key="2">
    <source>
        <dbReference type="Pfam" id="PF01738"/>
    </source>
</evidence>
<sequence length="287" mass="31563">MSCPDCFRGGISPGTPTGTEETIHGLPTYVARPPEGVTPRGIVVFVPDAFGWVFVNNRVLCDVYAKKGSYIVYLPDFMNGHSLHSDVIGYMDHVVEPAPTWLSLLTKPVSFLRMLPLAVPFMLNTKIPATHPGVVSFIQKLRTSPPPFDTKDLKIGAAGFCWGGKHCVLLAADSEEDRVARHGETEKKRLIDCVFTAHPSFLDLPKDIEAMTIPTFITVGDNDAVVGAKPAVETKALVDSMEGHEMVIEPGAKHGFSIRMRPGDKHEMECAERAERQALEWFEKHLG</sequence>
<dbReference type="RefSeq" id="XP_046116487.1">
    <property type="nucleotide sequence ID" value="XM_046265206.1"/>
</dbReference>
<dbReference type="InterPro" id="IPR029058">
    <property type="entry name" value="AB_hydrolase_fold"/>
</dbReference>